<evidence type="ECO:0000256" key="1">
    <source>
        <dbReference type="SAM" id="MobiDB-lite"/>
    </source>
</evidence>
<gene>
    <name evidence="2" type="ORF">L3Y34_005268</name>
</gene>
<dbReference type="Proteomes" id="UP000827892">
    <property type="component" value="Chromosome IV"/>
</dbReference>
<accession>A0AAE9D613</accession>
<evidence type="ECO:0000313" key="3">
    <source>
        <dbReference type="Proteomes" id="UP000827892"/>
    </source>
</evidence>
<sequence>MPFSFSLFPILHRLKNPVSINSKVYALFASSSCANAPLRLGKAAQQTRPPLSPFTFSHLMCTARSEREPGKVSSHFLQLDAHGKQGLEGRAGNRVERTSKNHAVTVYKGIQNPTMFSKLFTTSCLVAIALSTAQEEEGPIKVSSTKRRQYVAAQQPVVPVVAPVGQCPGGPSLPIECDPKRPWPQCPPQSYCYATNSVDIGPYFCCPVWSTYGAAWRPATPFYNYVPPVPQNWPDVAKMTANWPAAAVSVPVKARKPTKSDDGEEDQLPDGISSSINSWVQRQKL</sequence>
<reference evidence="2 3" key="1">
    <citation type="submission" date="2022-05" db="EMBL/GenBank/DDBJ databases">
        <title>Chromosome-level reference genomes for two strains of Caenorhabditis briggsae: an improved platform for comparative genomics.</title>
        <authorList>
            <person name="Stevens L."/>
            <person name="Andersen E.C."/>
        </authorList>
    </citation>
    <scope>NUCLEOTIDE SEQUENCE [LARGE SCALE GENOMIC DNA]</scope>
    <source>
        <strain evidence="2">QX1410_ONT</strain>
        <tissue evidence="2">Whole-organism</tissue>
    </source>
</reference>
<dbReference type="Pfam" id="PF17281">
    <property type="entry name" value="DUF5346"/>
    <property type="match status" value="1"/>
</dbReference>
<name>A0AAE9D613_CAEBR</name>
<dbReference type="InterPro" id="IPR035231">
    <property type="entry name" value="DUF5346"/>
</dbReference>
<dbReference type="EMBL" id="CP090894">
    <property type="protein sequence ID" value="ULT97330.1"/>
    <property type="molecule type" value="Genomic_DNA"/>
</dbReference>
<proteinExistence type="predicted"/>
<protein>
    <submittedName>
        <fullName evidence="2">Uncharacterized protein</fullName>
    </submittedName>
</protein>
<organism evidence="2 3">
    <name type="scientific">Caenorhabditis briggsae</name>
    <dbReference type="NCBI Taxonomy" id="6238"/>
    <lineage>
        <taxon>Eukaryota</taxon>
        <taxon>Metazoa</taxon>
        <taxon>Ecdysozoa</taxon>
        <taxon>Nematoda</taxon>
        <taxon>Chromadorea</taxon>
        <taxon>Rhabditida</taxon>
        <taxon>Rhabditina</taxon>
        <taxon>Rhabditomorpha</taxon>
        <taxon>Rhabditoidea</taxon>
        <taxon>Rhabditidae</taxon>
        <taxon>Peloderinae</taxon>
        <taxon>Caenorhabditis</taxon>
    </lineage>
</organism>
<feature type="region of interest" description="Disordered" evidence="1">
    <location>
        <begin position="253"/>
        <end position="285"/>
    </location>
</feature>
<feature type="compositionally biased region" description="Polar residues" evidence="1">
    <location>
        <begin position="272"/>
        <end position="285"/>
    </location>
</feature>
<dbReference type="AlphaFoldDB" id="A0AAE9D613"/>
<evidence type="ECO:0000313" key="2">
    <source>
        <dbReference type="EMBL" id="ULT97330.1"/>
    </source>
</evidence>